<organism evidence="6">
    <name type="scientific">Ixodes ricinus</name>
    <name type="common">Common tick</name>
    <name type="synonym">Acarus ricinus</name>
    <dbReference type="NCBI Taxonomy" id="34613"/>
    <lineage>
        <taxon>Eukaryota</taxon>
        <taxon>Metazoa</taxon>
        <taxon>Ecdysozoa</taxon>
        <taxon>Arthropoda</taxon>
        <taxon>Chelicerata</taxon>
        <taxon>Arachnida</taxon>
        <taxon>Acari</taxon>
        <taxon>Parasitiformes</taxon>
        <taxon>Ixodida</taxon>
        <taxon>Ixodoidea</taxon>
        <taxon>Ixodidae</taxon>
        <taxon>Ixodinae</taxon>
        <taxon>Ixodes</taxon>
    </lineage>
</organism>
<reference evidence="6" key="1">
    <citation type="journal article" date="2015" name="Sci. Rep.">
        <title>Tissue- and time-dependent transcription in Ixodes ricinus salivary glands and midguts when blood feeding on the vertebrate host.</title>
        <authorList>
            <person name="Kotsyfakis M."/>
            <person name="Schwarz A."/>
            <person name="Erhart J."/>
            <person name="Ribeiro J.M."/>
        </authorList>
    </citation>
    <scope>NUCLEOTIDE SEQUENCE</scope>
    <source>
        <tissue evidence="6">Salivary gland and midgut</tissue>
    </source>
</reference>
<dbReference type="GO" id="GO:0051879">
    <property type="term" value="F:Hsp90 protein binding"/>
    <property type="evidence" value="ECO:0007669"/>
    <property type="project" value="TreeGrafter"/>
</dbReference>
<dbReference type="InterPro" id="IPR001179">
    <property type="entry name" value="PPIase_FKBP_dom"/>
</dbReference>
<dbReference type="SUPFAM" id="SSF54534">
    <property type="entry name" value="FKBP-like"/>
    <property type="match status" value="1"/>
</dbReference>
<comment type="similarity">
    <text evidence="1">Belongs to the FKBP6 family.</text>
</comment>
<feature type="non-terminal residue" evidence="6">
    <location>
        <position position="1"/>
    </location>
</feature>
<dbReference type="PROSITE" id="PS50059">
    <property type="entry name" value="FKBP_PPIASE"/>
    <property type="match status" value="1"/>
</dbReference>
<accession>V5HPV2</accession>
<dbReference type="InterPro" id="IPR046357">
    <property type="entry name" value="PPIase_dom_sf"/>
</dbReference>
<keyword evidence="3" id="KW-0802">TPR repeat</keyword>
<keyword evidence="2" id="KW-0677">Repeat</keyword>
<sequence length="453" mass="50349">PLVLKNELKLESVTDGAVFEFEPLENDVAAQEEEAASRADKDYFDSARFMNDLRLQFLGGEQKEGDPVDDVSMPFERMAKTMEALTEDRGVLKTVLHPGVGAVVPSDSCVTFHYSAYLEMSDEPFDSTRMRNRPHRSLLCDVMVLGLAKALMTMRKGERARVLVQPEYAFGKMGCAPRIPGNATILYEVELLHFVDAEDALELEGICVDGGPMPFPKLLELCAAKHKTGNSFCERKEFQNALKCYSSALHRLENARTKDAGEETKQQQLLLKLFCNASLCCVHTGRGSMAVAYAKKALLIDPNNVKALYRCGVGLKMQGCFDEAEGRLRRAHRLDPNSQAIIRELNELNSIKRQLRETETNMCRRMFNYANNDKAAEAMKALSLNSGVSEEMQAIIKESLRKLKGGTAGSSLPFTTGFTDSHYDYVRSVCQNLGLGCEDLPKGGVRAFVRDAE</sequence>
<proteinExistence type="evidence at transcript level"/>
<evidence type="ECO:0000256" key="4">
    <source>
        <dbReference type="PROSITE-ProRule" id="PRU00277"/>
    </source>
</evidence>
<dbReference type="SUPFAM" id="SSF48452">
    <property type="entry name" value="TPR-like"/>
    <property type="match status" value="1"/>
</dbReference>
<dbReference type="GO" id="GO:0034587">
    <property type="term" value="P:piRNA processing"/>
    <property type="evidence" value="ECO:0007669"/>
    <property type="project" value="TreeGrafter"/>
</dbReference>
<evidence type="ECO:0000256" key="1">
    <source>
        <dbReference type="ARBA" id="ARBA00009648"/>
    </source>
</evidence>
<dbReference type="Gene3D" id="1.25.40.10">
    <property type="entry name" value="Tetratricopeptide repeat domain"/>
    <property type="match status" value="1"/>
</dbReference>
<dbReference type="Pfam" id="PF00254">
    <property type="entry name" value="FKBP_C"/>
    <property type="match status" value="1"/>
</dbReference>
<evidence type="ECO:0000259" key="5">
    <source>
        <dbReference type="PROSITE" id="PS50059"/>
    </source>
</evidence>
<name>V5HPV2_IXORI</name>
<feature type="domain" description="PPIase FKBP-type" evidence="5">
    <location>
        <begin position="107"/>
        <end position="195"/>
    </location>
</feature>
<dbReference type="PANTHER" id="PTHR46674">
    <property type="entry name" value="INACTIVE PEPTIDYL-PROLYL CIS-TRANS ISOMERASE FKBP6"/>
    <property type="match status" value="1"/>
</dbReference>
<comment type="catalytic activity">
    <reaction evidence="4">
        <text>[protein]-peptidylproline (omega=180) = [protein]-peptidylproline (omega=0)</text>
        <dbReference type="Rhea" id="RHEA:16237"/>
        <dbReference type="Rhea" id="RHEA-COMP:10747"/>
        <dbReference type="Rhea" id="RHEA-COMP:10748"/>
        <dbReference type="ChEBI" id="CHEBI:83833"/>
        <dbReference type="ChEBI" id="CHEBI:83834"/>
        <dbReference type="EC" id="5.2.1.8"/>
    </reaction>
</comment>
<dbReference type="EC" id="5.2.1.8" evidence="4"/>
<dbReference type="PANTHER" id="PTHR46674:SF1">
    <property type="entry name" value="INACTIVE PEPTIDYL-PROLYL CIS-TRANS ISOMERASE FKBP6"/>
    <property type="match status" value="1"/>
</dbReference>
<dbReference type="InterPro" id="IPR019734">
    <property type="entry name" value="TPR_rpt"/>
</dbReference>
<dbReference type="Gene3D" id="3.10.50.40">
    <property type="match status" value="1"/>
</dbReference>
<dbReference type="InterPro" id="IPR042282">
    <property type="entry name" value="FKBP6/shu"/>
</dbReference>
<dbReference type="AlphaFoldDB" id="V5HPV2"/>
<protein>
    <recommendedName>
        <fullName evidence="4">peptidylprolyl isomerase</fullName>
        <ecNumber evidence="4">5.2.1.8</ecNumber>
    </recommendedName>
</protein>
<evidence type="ECO:0000256" key="2">
    <source>
        <dbReference type="ARBA" id="ARBA00022737"/>
    </source>
</evidence>
<keyword evidence="4" id="KW-0697">Rotamase</keyword>
<dbReference type="GO" id="GO:0007283">
    <property type="term" value="P:spermatogenesis"/>
    <property type="evidence" value="ECO:0007669"/>
    <property type="project" value="TreeGrafter"/>
</dbReference>
<dbReference type="GO" id="GO:0005737">
    <property type="term" value="C:cytoplasm"/>
    <property type="evidence" value="ECO:0007669"/>
    <property type="project" value="TreeGrafter"/>
</dbReference>
<dbReference type="GO" id="GO:0003755">
    <property type="term" value="F:peptidyl-prolyl cis-trans isomerase activity"/>
    <property type="evidence" value="ECO:0007669"/>
    <property type="project" value="UniProtKB-KW"/>
</dbReference>
<evidence type="ECO:0000313" key="6">
    <source>
        <dbReference type="EMBL" id="JAB80054.1"/>
    </source>
</evidence>
<evidence type="ECO:0000256" key="3">
    <source>
        <dbReference type="ARBA" id="ARBA00022803"/>
    </source>
</evidence>
<dbReference type="SMART" id="SM00028">
    <property type="entry name" value="TPR"/>
    <property type="match status" value="3"/>
</dbReference>
<dbReference type="InterPro" id="IPR011990">
    <property type="entry name" value="TPR-like_helical_dom_sf"/>
</dbReference>
<dbReference type="EMBL" id="GANP01004414">
    <property type="protein sequence ID" value="JAB80054.1"/>
    <property type="molecule type" value="mRNA"/>
</dbReference>
<keyword evidence="4 6" id="KW-0413">Isomerase</keyword>